<dbReference type="Gene3D" id="3.40.1810.10">
    <property type="entry name" value="Transcription factor, MADS-box"/>
    <property type="match status" value="1"/>
</dbReference>
<organism evidence="7 8">
    <name type="scientific">Oldenlandia corymbosa var. corymbosa</name>
    <dbReference type="NCBI Taxonomy" id="529605"/>
    <lineage>
        <taxon>Eukaryota</taxon>
        <taxon>Viridiplantae</taxon>
        <taxon>Streptophyta</taxon>
        <taxon>Embryophyta</taxon>
        <taxon>Tracheophyta</taxon>
        <taxon>Spermatophyta</taxon>
        <taxon>Magnoliopsida</taxon>
        <taxon>eudicotyledons</taxon>
        <taxon>Gunneridae</taxon>
        <taxon>Pentapetalae</taxon>
        <taxon>asterids</taxon>
        <taxon>lamiids</taxon>
        <taxon>Gentianales</taxon>
        <taxon>Rubiaceae</taxon>
        <taxon>Rubioideae</taxon>
        <taxon>Spermacoceae</taxon>
        <taxon>Hedyotis-Oldenlandia complex</taxon>
        <taxon>Oldenlandia</taxon>
    </lineage>
</organism>
<dbReference type="SMART" id="SM00432">
    <property type="entry name" value="MADS"/>
    <property type="match status" value="1"/>
</dbReference>
<dbReference type="InterPro" id="IPR036879">
    <property type="entry name" value="TF_MADSbox_sf"/>
</dbReference>
<dbReference type="SUPFAM" id="SSF55455">
    <property type="entry name" value="SRF-like"/>
    <property type="match status" value="1"/>
</dbReference>
<proteinExistence type="predicted"/>
<sequence>RVDMVKMTNENNLQVTFSKRRVGLFKKASELCTLTGSEFAIVVFSPGSKVYSFGSPSVSHILEKYETQASHFVGPDGSIDEANHAFCRANKITLNEELGVLEDYLDAVKKRTSEFAEAVRADENRAQCGTARALKIAYEELDKRVQIQAQKGLPPNANLFPNFTIPKPNNRHNDPLGYGPHPPPSLTQNIHYLTMPSGSNFAGLILSNDSISVKNVPSFAANQGPSGSRADR</sequence>
<dbReference type="Pfam" id="PF00319">
    <property type="entry name" value="SRF-TF"/>
    <property type="match status" value="1"/>
</dbReference>
<feature type="non-terminal residue" evidence="7">
    <location>
        <position position="1"/>
    </location>
</feature>
<accession>A0AAV1C2D4</accession>
<evidence type="ECO:0000256" key="2">
    <source>
        <dbReference type="ARBA" id="ARBA00023015"/>
    </source>
</evidence>
<dbReference type="GO" id="GO:0000978">
    <property type="term" value="F:RNA polymerase II cis-regulatory region sequence-specific DNA binding"/>
    <property type="evidence" value="ECO:0007669"/>
    <property type="project" value="TreeGrafter"/>
</dbReference>
<evidence type="ECO:0000259" key="6">
    <source>
        <dbReference type="PROSITE" id="PS50066"/>
    </source>
</evidence>
<dbReference type="GO" id="GO:0000981">
    <property type="term" value="F:DNA-binding transcription factor activity, RNA polymerase II-specific"/>
    <property type="evidence" value="ECO:0007669"/>
    <property type="project" value="TreeGrafter"/>
</dbReference>
<keyword evidence="4" id="KW-0804">Transcription</keyword>
<dbReference type="PRINTS" id="PR00404">
    <property type="entry name" value="MADSDOMAIN"/>
</dbReference>
<dbReference type="PROSITE" id="PS50066">
    <property type="entry name" value="MADS_BOX_2"/>
    <property type="match status" value="1"/>
</dbReference>
<dbReference type="GO" id="GO:0005634">
    <property type="term" value="C:nucleus"/>
    <property type="evidence" value="ECO:0007669"/>
    <property type="project" value="UniProtKB-SubCell"/>
</dbReference>
<keyword evidence="2" id="KW-0805">Transcription regulation</keyword>
<feature type="domain" description="MADS-box" evidence="6">
    <location>
        <begin position="1"/>
        <end position="57"/>
    </location>
</feature>
<evidence type="ECO:0000256" key="3">
    <source>
        <dbReference type="ARBA" id="ARBA00023125"/>
    </source>
</evidence>
<dbReference type="EMBL" id="OX459118">
    <property type="protein sequence ID" value="CAI9089824.1"/>
    <property type="molecule type" value="Genomic_DNA"/>
</dbReference>
<gene>
    <name evidence="7" type="ORF">OLC1_LOCUS2097</name>
</gene>
<evidence type="ECO:0000256" key="5">
    <source>
        <dbReference type="ARBA" id="ARBA00023242"/>
    </source>
</evidence>
<keyword evidence="5" id="KW-0539">Nucleus</keyword>
<name>A0AAV1C2D4_OLDCO</name>
<dbReference type="Proteomes" id="UP001161247">
    <property type="component" value="Chromosome 1"/>
</dbReference>
<dbReference type="PANTHER" id="PTHR11945:SF776">
    <property type="entry name" value="AGAMOUS-LIKE 50-RELATED"/>
    <property type="match status" value="1"/>
</dbReference>
<dbReference type="InterPro" id="IPR002100">
    <property type="entry name" value="TF_MADSbox"/>
</dbReference>
<reference evidence="7" key="1">
    <citation type="submission" date="2023-03" db="EMBL/GenBank/DDBJ databases">
        <authorList>
            <person name="Julca I."/>
        </authorList>
    </citation>
    <scope>NUCLEOTIDE SEQUENCE</scope>
</reference>
<evidence type="ECO:0000313" key="8">
    <source>
        <dbReference type="Proteomes" id="UP001161247"/>
    </source>
</evidence>
<dbReference type="AlphaFoldDB" id="A0AAV1C2D4"/>
<comment type="subcellular location">
    <subcellularLocation>
        <location evidence="1">Nucleus</location>
    </subcellularLocation>
</comment>
<dbReference type="PANTHER" id="PTHR11945">
    <property type="entry name" value="MADS BOX PROTEIN"/>
    <property type="match status" value="1"/>
</dbReference>
<dbReference type="FunFam" id="3.40.1810.10:FF:000006">
    <property type="entry name" value="Agamous-like MADS-box protein AGL62"/>
    <property type="match status" value="1"/>
</dbReference>
<evidence type="ECO:0000256" key="1">
    <source>
        <dbReference type="ARBA" id="ARBA00004123"/>
    </source>
</evidence>
<dbReference type="GO" id="GO:0046983">
    <property type="term" value="F:protein dimerization activity"/>
    <property type="evidence" value="ECO:0007669"/>
    <property type="project" value="InterPro"/>
</dbReference>
<keyword evidence="3" id="KW-0238">DNA-binding</keyword>
<protein>
    <submittedName>
        <fullName evidence="7">OLC1v1024464C1</fullName>
    </submittedName>
</protein>
<evidence type="ECO:0000256" key="4">
    <source>
        <dbReference type="ARBA" id="ARBA00023163"/>
    </source>
</evidence>
<keyword evidence="8" id="KW-1185">Reference proteome</keyword>
<evidence type="ECO:0000313" key="7">
    <source>
        <dbReference type="EMBL" id="CAI9089824.1"/>
    </source>
</evidence>